<dbReference type="HOGENOM" id="CLU_000604_37_4_12"/>
<dbReference type="GeneID" id="301089640"/>
<dbReference type="AlphaFoldDB" id="S5ZZ52"/>
<dbReference type="Gene3D" id="3.90.70.10">
    <property type="entry name" value="Cysteine proteinases"/>
    <property type="match status" value="1"/>
</dbReference>
<dbReference type="STRING" id="1291379.TPE_1002"/>
<dbReference type="EMBL" id="CP004120">
    <property type="protein sequence ID" value="AGT43498.1"/>
    <property type="molecule type" value="Genomic_DNA"/>
</dbReference>
<dbReference type="GO" id="GO:0006508">
    <property type="term" value="P:proteolysis"/>
    <property type="evidence" value="ECO:0007669"/>
    <property type="project" value="InterPro"/>
</dbReference>
<gene>
    <name evidence="2" type="ORF">TPE_1002</name>
</gene>
<dbReference type="Proteomes" id="UP000015620">
    <property type="component" value="Chromosome"/>
</dbReference>
<dbReference type="Pfam" id="PF03412">
    <property type="entry name" value="Peptidase_C39"/>
    <property type="match status" value="1"/>
</dbReference>
<dbReference type="InterPro" id="IPR005074">
    <property type="entry name" value="Peptidase_C39"/>
</dbReference>
<dbReference type="KEGG" id="tped:TPE_1002"/>
<keyword evidence="3" id="KW-1185">Reference proteome</keyword>
<dbReference type="GO" id="GO:0016020">
    <property type="term" value="C:membrane"/>
    <property type="evidence" value="ECO:0007669"/>
    <property type="project" value="InterPro"/>
</dbReference>
<organism evidence="2 3">
    <name type="scientific">Treponema pedis str. T A4</name>
    <dbReference type="NCBI Taxonomy" id="1291379"/>
    <lineage>
        <taxon>Bacteria</taxon>
        <taxon>Pseudomonadati</taxon>
        <taxon>Spirochaetota</taxon>
        <taxon>Spirochaetia</taxon>
        <taxon>Spirochaetales</taxon>
        <taxon>Treponemataceae</taxon>
        <taxon>Treponema</taxon>
    </lineage>
</organism>
<keyword evidence="2" id="KW-0067">ATP-binding</keyword>
<name>S5ZZ52_9SPIR</name>
<dbReference type="GO" id="GO:0005524">
    <property type="term" value="F:ATP binding"/>
    <property type="evidence" value="ECO:0007669"/>
    <property type="project" value="UniProtKB-KW"/>
</dbReference>
<dbReference type="PATRIC" id="fig|1291379.3.peg.1001"/>
<accession>S5ZZ52</accession>
<evidence type="ECO:0000313" key="2">
    <source>
        <dbReference type="EMBL" id="AGT43498.1"/>
    </source>
</evidence>
<evidence type="ECO:0000259" key="1">
    <source>
        <dbReference type="Pfam" id="PF03412"/>
    </source>
</evidence>
<reference evidence="2 3" key="1">
    <citation type="journal article" date="2013" name="PLoS ONE">
        <title>Genome-Wide Relatedness of Treponema pedis, from Gingiva and Necrotic Skin Lesions of Pigs, with the Human Oral Pathogen Treponema denticola.</title>
        <authorList>
            <person name="Svartstrom O."/>
            <person name="Mushtaq M."/>
            <person name="Pringle M."/>
            <person name="Segerman B."/>
        </authorList>
    </citation>
    <scope>NUCLEOTIDE SEQUENCE [LARGE SCALE GENOMIC DNA]</scope>
    <source>
        <strain evidence="2">T A4</strain>
    </source>
</reference>
<feature type="domain" description="Peptidase C39" evidence="1">
    <location>
        <begin position="2"/>
        <end position="64"/>
    </location>
</feature>
<dbReference type="RefSeq" id="WP_020964798.1">
    <property type="nucleotide sequence ID" value="NC_022097.1"/>
</dbReference>
<proteinExistence type="predicted"/>
<evidence type="ECO:0000313" key="3">
    <source>
        <dbReference type="Proteomes" id="UP000015620"/>
    </source>
</evidence>
<dbReference type="GO" id="GO:0008233">
    <property type="term" value="F:peptidase activity"/>
    <property type="evidence" value="ECO:0007669"/>
    <property type="project" value="InterPro"/>
</dbReference>
<sequence>MKLITQFDGTDCGAACLAMVASHYKAKYSVTSIREIAGTDTHGTNLAGLVKAGEAMGFSVQALKGN</sequence>
<protein>
    <submittedName>
        <fullName evidence="2">Bacteriocin ABC transporter ATP-binding/permease</fullName>
    </submittedName>
</protein>
<keyword evidence="2" id="KW-0547">Nucleotide-binding</keyword>